<sequence length="98" mass="11053">MLMKTMNVIQEEGTDKVKSREVLKTKRFEATLIIMQQGQQIPPHTSPVDAMVLVLEGKIAFMLNEEVTVLETGDVLTFQAKEIHALQALETARFLLVK</sequence>
<dbReference type="Pfam" id="PF07883">
    <property type="entry name" value="Cupin_2"/>
    <property type="match status" value="1"/>
</dbReference>
<dbReference type="AlphaFoldDB" id="A0A365Y4K5"/>
<evidence type="ECO:0000259" key="1">
    <source>
        <dbReference type="Pfam" id="PF07883"/>
    </source>
</evidence>
<evidence type="ECO:0000313" key="3">
    <source>
        <dbReference type="Proteomes" id="UP000253410"/>
    </source>
</evidence>
<dbReference type="CDD" id="cd02230">
    <property type="entry name" value="cupin_HP0902-like"/>
    <property type="match status" value="1"/>
</dbReference>
<dbReference type="PANTHER" id="PTHR37694:SF1">
    <property type="entry name" value="SLR8022 PROTEIN"/>
    <property type="match status" value="1"/>
</dbReference>
<proteinExistence type="predicted"/>
<dbReference type="InterPro" id="IPR014710">
    <property type="entry name" value="RmlC-like_jellyroll"/>
</dbReference>
<dbReference type="EMBL" id="QFFJ01000001">
    <property type="protein sequence ID" value="RBL93429.1"/>
    <property type="molecule type" value="Genomic_DNA"/>
</dbReference>
<accession>A0A365Y4K5</accession>
<dbReference type="InterPro" id="IPR013096">
    <property type="entry name" value="Cupin_2"/>
</dbReference>
<gene>
    <name evidence="2" type="ORF">DF182_13010</name>
</gene>
<protein>
    <recommendedName>
        <fullName evidence="1">Cupin type-2 domain-containing protein</fullName>
    </recommendedName>
</protein>
<organism evidence="2 3">
    <name type="scientific">Chitinophaga flava</name>
    <dbReference type="NCBI Taxonomy" id="2259036"/>
    <lineage>
        <taxon>Bacteria</taxon>
        <taxon>Pseudomonadati</taxon>
        <taxon>Bacteroidota</taxon>
        <taxon>Chitinophagia</taxon>
        <taxon>Chitinophagales</taxon>
        <taxon>Chitinophagaceae</taxon>
        <taxon>Chitinophaga</taxon>
    </lineage>
</organism>
<feature type="domain" description="Cupin type-2" evidence="1">
    <location>
        <begin position="32"/>
        <end position="97"/>
    </location>
</feature>
<dbReference type="PANTHER" id="PTHR37694">
    <property type="entry name" value="SLR8022 PROTEIN"/>
    <property type="match status" value="1"/>
</dbReference>
<keyword evidence="3" id="KW-1185">Reference proteome</keyword>
<comment type="caution">
    <text evidence="2">The sequence shown here is derived from an EMBL/GenBank/DDBJ whole genome shotgun (WGS) entry which is preliminary data.</text>
</comment>
<dbReference type="OrthoDB" id="959543at2"/>
<evidence type="ECO:0000313" key="2">
    <source>
        <dbReference type="EMBL" id="RBL93429.1"/>
    </source>
</evidence>
<dbReference type="SUPFAM" id="SSF51182">
    <property type="entry name" value="RmlC-like cupins"/>
    <property type="match status" value="1"/>
</dbReference>
<name>A0A365Y4K5_9BACT</name>
<dbReference type="InterPro" id="IPR011051">
    <property type="entry name" value="RmlC_Cupin_sf"/>
</dbReference>
<dbReference type="Proteomes" id="UP000253410">
    <property type="component" value="Unassembled WGS sequence"/>
</dbReference>
<reference evidence="2 3" key="1">
    <citation type="submission" date="2018-05" db="EMBL/GenBank/DDBJ databases">
        <title>Chitinophaga sp. K3CV102501T nov., isolated from isolated from a monsoon evergreen broad-leaved forest soil.</title>
        <authorList>
            <person name="Lv Y."/>
        </authorList>
    </citation>
    <scope>NUCLEOTIDE SEQUENCE [LARGE SCALE GENOMIC DNA]</scope>
    <source>
        <strain evidence="2 3">GDMCC 1.1325</strain>
    </source>
</reference>
<dbReference type="Gene3D" id="2.60.120.10">
    <property type="entry name" value="Jelly Rolls"/>
    <property type="match status" value="1"/>
</dbReference>